<keyword evidence="1" id="KW-0433">Leucine-rich repeat</keyword>
<accession>A0A3G4ZZR4</accession>
<dbReference type="InterPro" id="IPR050216">
    <property type="entry name" value="LRR_domain-containing"/>
</dbReference>
<evidence type="ECO:0000256" key="1">
    <source>
        <dbReference type="ARBA" id="ARBA00022614"/>
    </source>
</evidence>
<reference evidence="3" key="1">
    <citation type="submission" date="2018-10" db="EMBL/GenBank/DDBJ databases">
        <title>Hidden diversity of soil giant viruses.</title>
        <authorList>
            <person name="Schulz F."/>
            <person name="Alteio L."/>
            <person name="Goudeau D."/>
            <person name="Ryan E.M."/>
            <person name="Malmstrom R.R."/>
            <person name="Blanchard J."/>
            <person name="Woyke T."/>
        </authorList>
    </citation>
    <scope>NUCLEOTIDE SEQUENCE</scope>
    <source>
        <strain evidence="3">GAV1</strain>
    </source>
</reference>
<dbReference type="Gene3D" id="3.80.10.10">
    <property type="entry name" value="Ribonuclease Inhibitor"/>
    <property type="match status" value="1"/>
</dbReference>
<dbReference type="PANTHER" id="PTHR48051:SF61">
    <property type="entry name" value="LEUCINE-RICH REPEAT PROTEIN LRRA-LIKE"/>
    <property type="match status" value="1"/>
</dbReference>
<organism evidence="3">
    <name type="scientific">Gaeavirus sp</name>
    <dbReference type="NCBI Taxonomy" id="2487767"/>
    <lineage>
        <taxon>Viruses</taxon>
        <taxon>Varidnaviria</taxon>
        <taxon>Bamfordvirae</taxon>
        <taxon>Nucleocytoviricota</taxon>
        <taxon>Megaviricetes</taxon>
        <taxon>Imitervirales</taxon>
        <taxon>Mimiviridae</taxon>
        <taxon>Klosneuvirinae</taxon>
    </lineage>
</organism>
<gene>
    <name evidence="3" type="ORF">Gaeavirus39_2</name>
</gene>
<dbReference type="InterPro" id="IPR032675">
    <property type="entry name" value="LRR_dom_sf"/>
</dbReference>
<evidence type="ECO:0000256" key="2">
    <source>
        <dbReference type="ARBA" id="ARBA00022737"/>
    </source>
</evidence>
<sequence length="260" mass="29990">MDSGLVRDIKDSHDSRLLEIYGINDSIMQMICELKTWTRIKICDCEISIPDEISKLTDLLILNLHGVKIICISEEITKLTNLTQIHLSGKYIDTIPEVITRIPNLARLLVTNVYLLVVPISIKNLQSVGYMYLENTVHIPDEFAELQQLSKFRYGTVAKYIPRNVYVHDNKMLVLKFNRSDTVPEGITHLNILDYNGGNLDCLPVSLEYLKIMELSRPLLNLPMNMKYVAVHWELFDSRFSHEIKLPYGCELSIIKHNFL</sequence>
<dbReference type="SUPFAM" id="SSF52058">
    <property type="entry name" value="L domain-like"/>
    <property type="match status" value="1"/>
</dbReference>
<keyword evidence="2" id="KW-0677">Repeat</keyword>
<dbReference type="EMBL" id="MK072237">
    <property type="protein sequence ID" value="AYV80360.1"/>
    <property type="molecule type" value="Genomic_DNA"/>
</dbReference>
<protein>
    <recommendedName>
        <fullName evidence="4">Leucine-rich repeat protein</fullName>
    </recommendedName>
</protein>
<evidence type="ECO:0008006" key="4">
    <source>
        <dbReference type="Google" id="ProtNLM"/>
    </source>
</evidence>
<proteinExistence type="predicted"/>
<dbReference type="PANTHER" id="PTHR48051">
    <property type="match status" value="1"/>
</dbReference>
<evidence type="ECO:0000313" key="3">
    <source>
        <dbReference type="EMBL" id="AYV80360.1"/>
    </source>
</evidence>
<name>A0A3G4ZZR4_9VIRU</name>